<sequence>MTKRDWFGKWTVYMLALLLLFVAQTMLLNRFTVFGVYPLLLPIAVAAVGSFEGSAAGAGFGIAAGLLCDAAFYNTDGFYTAVFMLTGLLSGVVAEYVLNPGFLSCALCSLGALAGIDLVRGLYYIMAKDAPVRAVLAVAGPEILYSLFWLVPVYLLVRSVYRRVGGTRLA</sequence>
<evidence type="ECO:0000256" key="1">
    <source>
        <dbReference type="SAM" id="Phobius"/>
    </source>
</evidence>
<keyword evidence="1" id="KW-0812">Transmembrane</keyword>
<keyword evidence="1" id="KW-1133">Transmembrane helix</keyword>
<evidence type="ECO:0000313" key="3">
    <source>
        <dbReference type="Proteomes" id="UP000192790"/>
    </source>
</evidence>
<protein>
    <submittedName>
        <fullName evidence="2">Rod shape-determining protein MreD</fullName>
    </submittedName>
</protein>
<dbReference type="AlphaFoldDB" id="A0A1W2A8T0"/>
<feature type="transmembrane region" description="Helical" evidence="1">
    <location>
        <begin position="143"/>
        <end position="161"/>
    </location>
</feature>
<organism evidence="2 3">
    <name type="scientific">Papillibacter cinnamivorans DSM 12816</name>
    <dbReference type="NCBI Taxonomy" id="1122930"/>
    <lineage>
        <taxon>Bacteria</taxon>
        <taxon>Bacillati</taxon>
        <taxon>Bacillota</taxon>
        <taxon>Clostridia</taxon>
        <taxon>Eubacteriales</taxon>
        <taxon>Oscillospiraceae</taxon>
        <taxon>Papillibacter</taxon>
    </lineage>
</organism>
<feature type="transmembrane region" description="Helical" evidence="1">
    <location>
        <begin position="78"/>
        <end position="98"/>
    </location>
</feature>
<keyword evidence="1" id="KW-0472">Membrane</keyword>
<gene>
    <name evidence="2" type="ORF">SAMN02745168_1602</name>
</gene>
<dbReference type="EMBL" id="FWXW01000003">
    <property type="protein sequence ID" value="SMC56831.1"/>
    <property type="molecule type" value="Genomic_DNA"/>
</dbReference>
<dbReference type="Proteomes" id="UP000192790">
    <property type="component" value="Unassembled WGS sequence"/>
</dbReference>
<proteinExistence type="predicted"/>
<feature type="transmembrane region" description="Helical" evidence="1">
    <location>
        <begin position="105"/>
        <end position="123"/>
    </location>
</feature>
<accession>A0A1W2A8T0</accession>
<dbReference type="STRING" id="1122930.SAMN02745168_1602"/>
<dbReference type="OrthoDB" id="1850284at2"/>
<keyword evidence="3" id="KW-1185">Reference proteome</keyword>
<reference evidence="2 3" key="1">
    <citation type="submission" date="2017-04" db="EMBL/GenBank/DDBJ databases">
        <authorList>
            <person name="Afonso C.L."/>
            <person name="Miller P.J."/>
            <person name="Scott M.A."/>
            <person name="Spackman E."/>
            <person name="Goraichik I."/>
            <person name="Dimitrov K.M."/>
            <person name="Suarez D.L."/>
            <person name="Swayne D.E."/>
        </authorList>
    </citation>
    <scope>NUCLEOTIDE SEQUENCE [LARGE SCALE GENOMIC DNA]</scope>
    <source>
        <strain evidence="2 3">DSM 12816</strain>
    </source>
</reference>
<feature type="transmembrane region" description="Helical" evidence="1">
    <location>
        <begin position="6"/>
        <end position="27"/>
    </location>
</feature>
<name>A0A1W2A8T0_9FIRM</name>
<dbReference type="RefSeq" id="WP_084234249.1">
    <property type="nucleotide sequence ID" value="NZ_FWXW01000003.1"/>
</dbReference>
<evidence type="ECO:0000313" key="2">
    <source>
        <dbReference type="EMBL" id="SMC56831.1"/>
    </source>
</evidence>
<feature type="transmembrane region" description="Helical" evidence="1">
    <location>
        <begin position="39"/>
        <end position="66"/>
    </location>
</feature>